<dbReference type="HOGENOM" id="CLU_027634_0_1_9"/>
<sequence>MKILTLGEIMLRLSSATGQRLSQTSSMSCHYGGGEANVAISLANFGHDAYFASLVPDNLLGLGVKQHLQYYGVHTDYLLFGGERLGTYYLETGVSQRGSQVIYDRAHSSFSQISNDIWQDATLFTGIDLFHISGITPALSEDWQVLTKQLIQKARLAGCKVSLDINYRGKLWTQAAAGLVIRELLPLVDYCSAGELDARYILDLFDDKAISVDLLTCYQKMVATYPNLAVIYSTKRQVISASENDLQGFIYRDGHLSMSQAYHVSPIIDRVGSGDAFSAGILHGILKGWDAQEIIAFGTASCVLKHTVEGDRNLFNEREVLRFQRQESGEIKR</sequence>
<proteinExistence type="inferred from homology"/>
<dbReference type="Gene3D" id="3.40.1190.20">
    <property type="match status" value="1"/>
</dbReference>
<protein>
    <submittedName>
        <fullName evidence="5">2-dehydro-3-deoxygluconokinase KdgK</fullName>
    </submittedName>
</protein>
<evidence type="ECO:0000256" key="1">
    <source>
        <dbReference type="ARBA" id="ARBA00010688"/>
    </source>
</evidence>
<organism evidence="5 6">
    <name type="scientific">Pseudolactococcus piscium MKFS47</name>
    <dbReference type="NCBI Taxonomy" id="297352"/>
    <lineage>
        <taxon>Bacteria</taxon>
        <taxon>Bacillati</taxon>
        <taxon>Bacillota</taxon>
        <taxon>Bacilli</taxon>
        <taxon>Lactobacillales</taxon>
        <taxon>Streptococcaceae</taxon>
        <taxon>Pseudolactococcus</taxon>
    </lineage>
</organism>
<feature type="domain" description="Carbohydrate kinase PfkB" evidence="4">
    <location>
        <begin position="2"/>
        <end position="310"/>
    </location>
</feature>
<evidence type="ECO:0000256" key="2">
    <source>
        <dbReference type="ARBA" id="ARBA00022679"/>
    </source>
</evidence>
<dbReference type="RefSeq" id="WP_047915102.1">
    <property type="nucleotide sequence ID" value="NZ_LN774769.1"/>
</dbReference>
<dbReference type="InterPro" id="IPR011611">
    <property type="entry name" value="PfkB_dom"/>
</dbReference>
<dbReference type="Pfam" id="PF00294">
    <property type="entry name" value="PfkB"/>
    <property type="match status" value="1"/>
</dbReference>
<dbReference type="GO" id="GO:0016301">
    <property type="term" value="F:kinase activity"/>
    <property type="evidence" value="ECO:0007669"/>
    <property type="project" value="UniProtKB-KW"/>
</dbReference>
<dbReference type="STRING" id="1364.LP2241_20302"/>
<dbReference type="Proteomes" id="UP000033166">
    <property type="component" value="Chromosome I"/>
</dbReference>
<dbReference type="AlphaFoldDB" id="A0A0D6DV72"/>
<dbReference type="PANTHER" id="PTHR43320:SF2">
    <property type="entry name" value="2-DEHYDRO-3-DEOXYGLUCONOKINASE_2-DEHYDRO-3-DEOXYGALACTONOKINASE"/>
    <property type="match status" value="1"/>
</dbReference>
<keyword evidence="2" id="KW-0808">Transferase</keyword>
<dbReference type="SUPFAM" id="SSF53613">
    <property type="entry name" value="Ribokinase-like"/>
    <property type="match status" value="1"/>
</dbReference>
<accession>A0A0D6DV72</accession>
<dbReference type="InterPro" id="IPR029056">
    <property type="entry name" value="Ribokinase-like"/>
</dbReference>
<dbReference type="KEGG" id="lpk:LACPI_0684"/>
<comment type="similarity">
    <text evidence="1">Belongs to the carbohydrate kinase PfkB family.</text>
</comment>
<reference evidence="6" key="1">
    <citation type="submission" date="2015-01" db="EMBL/GenBank/DDBJ databases">
        <authorList>
            <person name="Andreevskaya M."/>
        </authorList>
    </citation>
    <scope>NUCLEOTIDE SEQUENCE [LARGE SCALE GENOMIC DNA]</scope>
    <source>
        <strain evidence="6">MKFS47</strain>
    </source>
</reference>
<gene>
    <name evidence="5" type="primary">kdgK</name>
    <name evidence="5" type="ORF">LACPI_0684</name>
</gene>
<dbReference type="PANTHER" id="PTHR43320">
    <property type="entry name" value="SUGAR KINASE"/>
    <property type="match status" value="1"/>
</dbReference>
<dbReference type="EMBL" id="LN774769">
    <property type="protein sequence ID" value="CEN27884.1"/>
    <property type="molecule type" value="Genomic_DNA"/>
</dbReference>
<dbReference type="CDD" id="cd01166">
    <property type="entry name" value="KdgK"/>
    <property type="match status" value="1"/>
</dbReference>
<evidence type="ECO:0000313" key="6">
    <source>
        <dbReference type="Proteomes" id="UP000033166"/>
    </source>
</evidence>
<keyword evidence="3 5" id="KW-0418">Kinase</keyword>
<evidence type="ECO:0000259" key="4">
    <source>
        <dbReference type="Pfam" id="PF00294"/>
    </source>
</evidence>
<evidence type="ECO:0000313" key="5">
    <source>
        <dbReference type="EMBL" id="CEN27884.1"/>
    </source>
</evidence>
<dbReference type="InterPro" id="IPR052700">
    <property type="entry name" value="Carb_kinase_PfkB-like"/>
</dbReference>
<evidence type="ECO:0000256" key="3">
    <source>
        <dbReference type="ARBA" id="ARBA00022777"/>
    </source>
</evidence>
<name>A0A0D6DV72_9LACT</name>